<keyword evidence="3" id="KW-1185">Reference proteome</keyword>
<feature type="compositionally biased region" description="Polar residues" evidence="1">
    <location>
        <begin position="463"/>
        <end position="473"/>
    </location>
</feature>
<feature type="compositionally biased region" description="Low complexity" evidence="1">
    <location>
        <begin position="644"/>
        <end position="660"/>
    </location>
</feature>
<evidence type="ECO:0000256" key="1">
    <source>
        <dbReference type="SAM" id="MobiDB-lite"/>
    </source>
</evidence>
<feature type="compositionally biased region" description="Polar residues" evidence="1">
    <location>
        <begin position="123"/>
        <end position="135"/>
    </location>
</feature>
<name>A0A194VEP1_CYTMA</name>
<feature type="compositionally biased region" description="Low complexity" evidence="1">
    <location>
        <begin position="136"/>
        <end position="151"/>
    </location>
</feature>
<evidence type="ECO:0000313" key="2">
    <source>
        <dbReference type="EMBL" id="KUI62353.1"/>
    </source>
</evidence>
<evidence type="ECO:0000313" key="3">
    <source>
        <dbReference type="Proteomes" id="UP000078576"/>
    </source>
</evidence>
<protein>
    <submittedName>
        <fullName evidence="2">Uncharacterized protein</fullName>
    </submittedName>
</protein>
<feature type="region of interest" description="Disordered" evidence="1">
    <location>
        <begin position="613"/>
        <end position="680"/>
    </location>
</feature>
<accession>A0A194VEP1</accession>
<organism evidence="2 3">
    <name type="scientific">Cytospora mali</name>
    <name type="common">Apple Valsa canker fungus</name>
    <name type="synonym">Valsa mali</name>
    <dbReference type="NCBI Taxonomy" id="578113"/>
    <lineage>
        <taxon>Eukaryota</taxon>
        <taxon>Fungi</taxon>
        <taxon>Dikarya</taxon>
        <taxon>Ascomycota</taxon>
        <taxon>Pezizomycotina</taxon>
        <taxon>Sordariomycetes</taxon>
        <taxon>Sordariomycetidae</taxon>
        <taxon>Diaporthales</taxon>
        <taxon>Cytosporaceae</taxon>
        <taxon>Cytospora</taxon>
    </lineage>
</organism>
<feature type="compositionally biased region" description="Polar residues" evidence="1">
    <location>
        <begin position="34"/>
        <end position="54"/>
    </location>
</feature>
<dbReference type="OrthoDB" id="37886at2759"/>
<dbReference type="AlphaFoldDB" id="A0A194VEP1"/>
<feature type="compositionally biased region" description="Low complexity" evidence="1">
    <location>
        <begin position="8"/>
        <end position="24"/>
    </location>
</feature>
<feature type="compositionally biased region" description="Pro residues" evidence="1">
    <location>
        <begin position="158"/>
        <end position="169"/>
    </location>
</feature>
<dbReference type="Gene3D" id="3.30.160.60">
    <property type="entry name" value="Classic Zinc Finger"/>
    <property type="match status" value="1"/>
</dbReference>
<feature type="compositionally biased region" description="Acidic residues" evidence="1">
    <location>
        <begin position="751"/>
        <end position="764"/>
    </location>
</feature>
<dbReference type="STRING" id="694573.A0A194VEP1"/>
<feature type="region of interest" description="Disordered" evidence="1">
    <location>
        <begin position="463"/>
        <end position="512"/>
    </location>
</feature>
<feature type="region of interest" description="Disordered" evidence="1">
    <location>
        <begin position="713"/>
        <end position="799"/>
    </location>
</feature>
<proteinExistence type="predicted"/>
<reference evidence="3" key="1">
    <citation type="submission" date="2014-12" db="EMBL/GenBank/DDBJ databases">
        <title>Genome Sequence of Valsa Canker Pathogens Uncovers a Specific Adaption of Colonization on Woody Bark.</title>
        <authorList>
            <person name="Yin Z."/>
            <person name="Liu H."/>
            <person name="Gao X."/>
            <person name="Li Z."/>
            <person name="Song N."/>
            <person name="Ke X."/>
            <person name="Dai Q."/>
            <person name="Wu Y."/>
            <person name="Sun Y."/>
            <person name="Xu J.-R."/>
            <person name="Kang Z.K."/>
            <person name="Wang L."/>
            <person name="Huang L."/>
        </authorList>
    </citation>
    <scope>NUCLEOTIDE SEQUENCE [LARGE SCALE GENOMIC DNA]</scope>
    <source>
        <strain evidence="3">SXYL134</strain>
    </source>
</reference>
<dbReference type="EMBL" id="KN714809">
    <property type="protein sequence ID" value="KUI62353.1"/>
    <property type="molecule type" value="Genomic_DNA"/>
</dbReference>
<sequence>MASPVTNGATSASESTPTSAPTSGPGLGPGPDQAHQNVDGSRTASASPSPSVQIVSDILAASSAPAPPATPATSNAAPNIEHHGHGKGNGNGNGHRVGIRTAGPTNSTSTTPRHSPALPAPSVVQSRPVSATTNRPSSAATQPSTPSIASSLGQWRVQPPPAPPQPTKPSTPTNAKFPMSKVPIVDPPAPGTGRQAAAAHPGFPSPGREHMQASPKFNDDRTRITYGIQQSIPEAVRRSVRDNWEKCLLGSEFHQAFILNASIHHANPAAIRRGVRDFGKTMIAAAKHDIIEQMTTADLDQLADRILAKASNSFLDKALALRIKTIEAVPLINALARAERLGYESSDVVDDGSVPAATQPVSEHFLPSAASPAAHPVPASQPVSHSPMATLPLHCGICFRKFNYQSSYEHHVKGKVCTRSPNSPGGFKFSCQHCGQGFTTVMGLQYHNANKVCGDFGEPIKGSRSSLPVSTPAESRVNKHASAPTPAVVKSTPKAPSLVGSPNSTPSHHTPRGAVADPYAHLSPEQLDAMQQELREAEIKYGERMRQANMIPDEAEKRQRLDALSNSFGTKQSLIRKKYGVRLRMRRTKAEIQLERDRMQYKTAAELVADMGVTGASHGPGRPISSALPRPRASAGGSGTSLDNPNNNRAAAQPAPRTTTLASSLSMPEPNMGEAPRITDVSMHGGAKRRLASSSTDFPSHKRVAYSQMGGLSGATAAAETEDPTLPPRADSASTLAKGKGTADEPMALGDTDDSDSEESDSDGDIPAQLPASVRQSLQRSSSAAMGGGSSRPGSSSAK</sequence>
<gene>
    <name evidence="2" type="ORF">VP1G_09473</name>
</gene>
<feature type="region of interest" description="Disordered" evidence="1">
    <location>
        <begin position="1"/>
        <end position="215"/>
    </location>
</feature>
<dbReference type="Proteomes" id="UP000078576">
    <property type="component" value="Unassembled WGS sequence"/>
</dbReference>
<feature type="compositionally biased region" description="Polar residues" evidence="1">
    <location>
        <begin position="103"/>
        <end position="113"/>
    </location>
</feature>